<dbReference type="Pfam" id="PF08139">
    <property type="entry name" value="LPAM_1"/>
    <property type="match status" value="1"/>
</dbReference>
<protein>
    <recommendedName>
        <fullName evidence="1">Type IV secretion system putative lipoprotein virB7</fullName>
    </recommendedName>
</protein>
<dbReference type="RefSeq" id="WP_045974181.1">
    <property type="nucleotide sequence ID" value="NZ_CAWMDY010000006.1"/>
</dbReference>
<dbReference type="GeneID" id="88755230"/>
<sequence>MKKTLIILLALLALAGCSKPLPEEKLSYVGEWQSAEMYLLILADGTVAYERLKSGGTTSINASIKEFVGDDFVVGFSFLTTTFVVSQPPQLIEGQWLMEVDGVTLVKTRETSSG</sequence>
<evidence type="ECO:0000313" key="5">
    <source>
        <dbReference type="Proteomes" id="UP000779070"/>
    </source>
</evidence>
<feature type="signal peptide" evidence="3">
    <location>
        <begin position="1"/>
        <end position="15"/>
    </location>
</feature>
<dbReference type="PROSITE" id="PS51257">
    <property type="entry name" value="PROKAR_LIPOPROTEIN"/>
    <property type="match status" value="1"/>
</dbReference>
<proteinExistence type="predicted"/>
<name>A0ABS3A643_9VIBR</name>
<dbReference type="EMBL" id="JAFHLB010000024">
    <property type="protein sequence ID" value="MBN3579339.1"/>
    <property type="molecule type" value="Genomic_DNA"/>
</dbReference>
<evidence type="ECO:0000256" key="3">
    <source>
        <dbReference type="SAM" id="SignalP"/>
    </source>
</evidence>
<keyword evidence="4" id="KW-0449">Lipoprotein</keyword>
<evidence type="ECO:0000256" key="1">
    <source>
        <dbReference type="ARBA" id="ARBA00017922"/>
    </source>
</evidence>
<comment type="caution">
    <text evidence="4">The sequence shown here is derived from an EMBL/GenBank/DDBJ whole genome shotgun (WGS) entry which is preliminary data.</text>
</comment>
<gene>
    <name evidence="4" type="ORF">JYA62_16885</name>
</gene>
<feature type="chain" id="PRO_5046662067" description="Type IV secretion system putative lipoprotein virB7" evidence="3">
    <location>
        <begin position="16"/>
        <end position="114"/>
    </location>
</feature>
<reference evidence="4 5" key="1">
    <citation type="submission" date="2021-02" db="EMBL/GenBank/DDBJ databases">
        <title>Draft Genome Sequences of 5 Vibrio neptunius Strains Isolated From of Bivalve Hatcheries.</title>
        <authorList>
            <person name="Galvis F."/>
            <person name="Barja J.L."/>
            <person name="Lemos M.L."/>
            <person name="Balado M."/>
        </authorList>
    </citation>
    <scope>NUCLEOTIDE SEQUENCE [LARGE SCALE GENOMIC DNA]</scope>
    <source>
        <strain evidence="4 5">PP-145.98</strain>
    </source>
</reference>
<organism evidence="4 5">
    <name type="scientific">Vibrio neptunius</name>
    <dbReference type="NCBI Taxonomy" id="170651"/>
    <lineage>
        <taxon>Bacteria</taxon>
        <taxon>Pseudomonadati</taxon>
        <taxon>Pseudomonadota</taxon>
        <taxon>Gammaproteobacteria</taxon>
        <taxon>Vibrionales</taxon>
        <taxon>Vibrionaceae</taxon>
        <taxon>Vibrio</taxon>
    </lineage>
</organism>
<accession>A0ABS3A643</accession>
<evidence type="ECO:0000313" key="4">
    <source>
        <dbReference type="EMBL" id="MBN3579339.1"/>
    </source>
</evidence>
<evidence type="ECO:0000256" key="2">
    <source>
        <dbReference type="ARBA" id="ARBA00022729"/>
    </source>
</evidence>
<dbReference type="Proteomes" id="UP000779070">
    <property type="component" value="Unassembled WGS sequence"/>
</dbReference>
<keyword evidence="5" id="KW-1185">Reference proteome</keyword>
<dbReference type="InterPro" id="IPR012640">
    <property type="entry name" value="Membr_lipoprot_lipid_attach_CS"/>
</dbReference>
<keyword evidence="2 3" id="KW-0732">Signal</keyword>